<dbReference type="PRINTS" id="PR02045">
    <property type="entry name" value="F138DOMAIN"/>
</dbReference>
<evidence type="ECO:0000313" key="2">
    <source>
        <dbReference type="Proteomes" id="UP000006718"/>
    </source>
</evidence>
<reference evidence="1" key="3">
    <citation type="submission" date="2025-08" db="UniProtKB">
        <authorList>
            <consortium name="Ensembl"/>
        </authorList>
    </citation>
    <scope>IDENTIFICATION</scope>
    <source>
        <strain evidence="1">17573</strain>
    </source>
</reference>
<accession>A0A5F8AM02</accession>
<name>A0A5F8AM02_MACMU</name>
<dbReference type="AlphaFoldDB" id="A0A5F8AM02"/>
<dbReference type="InParanoid" id="A0A5F8AM02"/>
<dbReference type="Bgee" id="ENSMMUG00000059441">
    <property type="expression patterns" value="Expressed in ileum and 3 other cell types or tissues"/>
</dbReference>
<sequence>MCTFLKSFFFFETESCSVIQAGVQWRDLSLLQLPPLGSKQSSRLSLLSSWDYRCVPPSPANFCIFCRDGVSLCWMADLELLTSGNPPTLASQSAEITGMSHCAWPVSLNWDQNTIYTLQSGSFLRFLFF</sequence>
<proteinExistence type="predicted"/>
<keyword evidence="2" id="KW-1185">Reference proteome</keyword>
<reference evidence="1" key="2">
    <citation type="submission" date="2019-01" db="EMBL/GenBank/DDBJ databases">
        <authorList>
            <person name="Graves T."/>
            <person name="Eichler E.E."/>
            <person name="Wilson R.K."/>
        </authorList>
    </citation>
    <scope>NUCLEOTIDE SEQUENCE [LARGE SCALE GENOMIC DNA]</scope>
    <source>
        <strain evidence="1">17573</strain>
    </source>
</reference>
<dbReference type="VEuPathDB" id="HostDB:ENSMMUG00000059441"/>
<dbReference type="Proteomes" id="UP000006718">
    <property type="component" value="Chromosome 12"/>
</dbReference>
<reference evidence="1" key="4">
    <citation type="submission" date="2025-09" db="UniProtKB">
        <authorList>
            <consortium name="Ensembl"/>
        </authorList>
    </citation>
    <scope>IDENTIFICATION</scope>
    <source>
        <strain evidence="1">17573</strain>
    </source>
</reference>
<dbReference type="PANTHER" id="PTHR46254:SF3">
    <property type="entry name" value="SECRETED PROTEIN"/>
    <property type="match status" value="1"/>
</dbReference>
<evidence type="ECO:0000313" key="1">
    <source>
        <dbReference type="Ensembl" id="ENSMMUP00000078945.1"/>
    </source>
</evidence>
<dbReference type="Ensembl" id="ENSMMUT00000103036.1">
    <property type="protein sequence ID" value="ENSMMUP00000078945.1"/>
    <property type="gene ID" value="ENSMMUG00000059441.1"/>
</dbReference>
<organism evidence="1 2">
    <name type="scientific">Macaca mulatta</name>
    <name type="common">Rhesus macaque</name>
    <dbReference type="NCBI Taxonomy" id="9544"/>
    <lineage>
        <taxon>Eukaryota</taxon>
        <taxon>Metazoa</taxon>
        <taxon>Chordata</taxon>
        <taxon>Craniata</taxon>
        <taxon>Vertebrata</taxon>
        <taxon>Euteleostomi</taxon>
        <taxon>Mammalia</taxon>
        <taxon>Eutheria</taxon>
        <taxon>Euarchontoglires</taxon>
        <taxon>Primates</taxon>
        <taxon>Haplorrhini</taxon>
        <taxon>Catarrhini</taxon>
        <taxon>Cercopithecidae</taxon>
        <taxon>Cercopithecinae</taxon>
        <taxon>Macaca</taxon>
    </lineage>
</organism>
<dbReference type="PANTHER" id="PTHR46254">
    <property type="entry name" value="PROTEIN GVQW1-RELATED"/>
    <property type="match status" value="1"/>
</dbReference>
<reference evidence="2" key="1">
    <citation type="journal article" date="2007" name="Science">
        <title>Evolutionary and biomedical insights from the rhesus macaque genome.</title>
        <authorList>
            <person name="Gibbs R.A."/>
            <person name="Rogers J."/>
            <person name="Katze M.G."/>
            <person name="Bumgarner R."/>
            <person name="Weinstock G.M."/>
            <person name="Mardis E.R."/>
            <person name="Remington K.A."/>
            <person name="Strausberg R.L."/>
            <person name="Venter J.C."/>
            <person name="Wilson R.K."/>
            <person name="Batzer M.A."/>
            <person name="Bustamante C.D."/>
            <person name="Eichler E.E."/>
            <person name="Hahn M.W."/>
            <person name="Hardison R.C."/>
            <person name="Makova K.D."/>
            <person name="Miller W."/>
            <person name="Milosavljevic A."/>
            <person name="Palermo R.E."/>
            <person name="Siepel A."/>
            <person name="Sikela J.M."/>
            <person name="Attaway T."/>
            <person name="Bell S."/>
            <person name="Bernard K.E."/>
            <person name="Buhay C.J."/>
            <person name="Chandrabose M.N."/>
            <person name="Dao M."/>
            <person name="Davis C."/>
            <person name="Delehaunty K.D."/>
            <person name="Ding Y."/>
            <person name="Dinh H.H."/>
            <person name="Dugan-Rocha S."/>
            <person name="Fulton L.A."/>
            <person name="Gabisi R.A."/>
            <person name="Garner T.T."/>
            <person name="Godfrey J."/>
            <person name="Hawes A.C."/>
            <person name="Hernandez J."/>
            <person name="Hines S."/>
            <person name="Holder M."/>
            <person name="Hume J."/>
            <person name="Jhangiani S.N."/>
            <person name="Joshi V."/>
            <person name="Khan Z.M."/>
            <person name="Kirkness E.F."/>
            <person name="Cree A."/>
            <person name="Fowler R.G."/>
            <person name="Lee S."/>
            <person name="Lewis L.R."/>
            <person name="Li Z."/>
            <person name="Liu Y.-S."/>
            <person name="Moore S.M."/>
            <person name="Muzny D."/>
            <person name="Nazareth L.V."/>
            <person name="Ngo D.N."/>
            <person name="Okwuonu G.O."/>
            <person name="Pai G."/>
            <person name="Parker D."/>
            <person name="Paul H.A."/>
            <person name="Pfannkoch C."/>
            <person name="Pohl C.S."/>
            <person name="Rogers Y.-H.C."/>
            <person name="Ruiz S.J."/>
            <person name="Sabo A."/>
            <person name="Santibanez J."/>
            <person name="Schneider B.W."/>
            <person name="Smith S.M."/>
            <person name="Sodergren E."/>
            <person name="Svatek A.F."/>
            <person name="Utterback T.R."/>
            <person name="Vattathil S."/>
            <person name="Warren W."/>
            <person name="White C.S."/>
            <person name="Chinwalla A.T."/>
            <person name="Feng Y."/>
            <person name="Halpern A.L."/>
            <person name="Hillier L.W."/>
            <person name="Huang X."/>
            <person name="Minx P."/>
            <person name="Nelson J.O."/>
            <person name="Pepin K.H."/>
            <person name="Qin X."/>
            <person name="Sutton G.G."/>
            <person name="Venter E."/>
            <person name="Walenz B.P."/>
            <person name="Wallis J.W."/>
            <person name="Worley K.C."/>
            <person name="Yang S.-P."/>
            <person name="Jones S.M."/>
            <person name="Marra M.A."/>
            <person name="Rocchi M."/>
            <person name="Schein J.E."/>
            <person name="Baertsch R."/>
            <person name="Clarke L."/>
            <person name="Csuros M."/>
            <person name="Glasscock J."/>
            <person name="Harris R.A."/>
            <person name="Havlak P."/>
            <person name="Jackson A.R."/>
            <person name="Jiang H."/>
            <person name="Liu Y."/>
            <person name="Messina D.N."/>
            <person name="Shen Y."/>
            <person name="Song H.X.-Z."/>
            <person name="Wylie T."/>
            <person name="Zhang L."/>
            <person name="Birney E."/>
            <person name="Han K."/>
            <person name="Konkel M.K."/>
            <person name="Lee J."/>
            <person name="Smit A.F.A."/>
            <person name="Ullmer B."/>
            <person name="Wang H."/>
            <person name="Xing J."/>
            <person name="Burhans R."/>
            <person name="Cheng Z."/>
            <person name="Karro J.E."/>
            <person name="Ma J."/>
            <person name="Raney B."/>
            <person name="She X."/>
            <person name="Cox M.J."/>
            <person name="Demuth J.P."/>
            <person name="Dumas L.J."/>
            <person name="Han S.-G."/>
            <person name="Hopkins J."/>
            <person name="Karimpour-Fard A."/>
            <person name="Kim Y.H."/>
            <person name="Pollack J.R."/>
            <person name="Vinar T."/>
            <person name="Addo-Quaye C."/>
            <person name="Degenhardt J."/>
            <person name="Denby A."/>
            <person name="Hubisz M.J."/>
            <person name="Indap A."/>
            <person name="Kosiol C."/>
            <person name="Lahn B.T."/>
            <person name="Lawson H.A."/>
            <person name="Marklein A."/>
            <person name="Nielsen R."/>
            <person name="Vallender E.J."/>
            <person name="Clark A.G."/>
            <person name="Ferguson B."/>
            <person name="Hernandez R.D."/>
            <person name="Hirani K."/>
            <person name="Kehrer-Sawatzki H."/>
            <person name="Kolb J."/>
            <person name="Patil S."/>
            <person name="Pu L.-L."/>
            <person name="Ren Y."/>
            <person name="Smith D.G."/>
            <person name="Wheeler D.A."/>
            <person name="Schenck I."/>
            <person name="Ball E.V."/>
            <person name="Chen R."/>
            <person name="Cooper D.N."/>
            <person name="Giardine B."/>
            <person name="Hsu F."/>
            <person name="Kent W.J."/>
            <person name="Lesk A."/>
            <person name="Nelson D.L."/>
            <person name="O'brien W.E."/>
            <person name="Pruefer K."/>
            <person name="Stenson P.D."/>
            <person name="Wallace J.C."/>
            <person name="Ke H."/>
            <person name="Liu X.-M."/>
            <person name="Wang P."/>
            <person name="Xiang A.P."/>
            <person name="Yang F."/>
            <person name="Barber G.P."/>
            <person name="Haussler D."/>
            <person name="Karolchik D."/>
            <person name="Kern A.D."/>
            <person name="Kuhn R.M."/>
            <person name="Smith K.E."/>
            <person name="Zwieg A.S."/>
        </authorList>
    </citation>
    <scope>NUCLEOTIDE SEQUENCE [LARGE SCALE GENOMIC DNA]</scope>
    <source>
        <strain evidence="2">17573</strain>
    </source>
</reference>
<protein>
    <submittedName>
        <fullName evidence="1">Uncharacterized protein</fullName>
    </submittedName>
</protein>
<dbReference type="GeneTree" id="ENSGT00940000161627"/>